<evidence type="ECO:0000256" key="9">
    <source>
        <dbReference type="ARBA" id="ARBA00023163"/>
    </source>
</evidence>
<evidence type="ECO:0000256" key="10">
    <source>
        <dbReference type="ARBA" id="ARBA00023211"/>
    </source>
</evidence>
<keyword evidence="5" id="KW-0678">Repressor</keyword>
<dbReference type="Gene3D" id="1.10.10.10">
    <property type="entry name" value="Winged helix-like DNA-binding domain superfamily/Winged helix DNA-binding domain"/>
    <property type="match status" value="1"/>
</dbReference>
<dbReference type="InterPro" id="IPR001367">
    <property type="entry name" value="Fe_dep_repressor"/>
</dbReference>
<dbReference type="InterPro" id="IPR036421">
    <property type="entry name" value="Fe_dep_repressor_sf"/>
</dbReference>
<keyword evidence="10" id="KW-0464">Manganese</keyword>
<name>A0A1B1YE77_THEST</name>
<dbReference type="SMART" id="SM00529">
    <property type="entry name" value="HTH_DTXR"/>
    <property type="match status" value="1"/>
</dbReference>
<evidence type="ECO:0000256" key="6">
    <source>
        <dbReference type="ARBA" id="ARBA00023015"/>
    </source>
</evidence>
<dbReference type="InterPro" id="IPR036390">
    <property type="entry name" value="WH_DNA-bd_sf"/>
</dbReference>
<organism evidence="13 14">
    <name type="scientific">Thermoclostridium stercorarium subsp. thermolacticum DSM 2910</name>
    <dbReference type="NCBI Taxonomy" id="1121336"/>
    <lineage>
        <taxon>Bacteria</taxon>
        <taxon>Bacillati</taxon>
        <taxon>Bacillota</taxon>
        <taxon>Clostridia</taxon>
        <taxon>Eubacteriales</taxon>
        <taxon>Oscillospiraceae</taxon>
        <taxon>Thermoclostridium</taxon>
    </lineage>
</organism>
<dbReference type="PANTHER" id="PTHR33238">
    <property type="entry name" value="IRON (METAL) DEPENDENT REPRESSOR, DTXR FAMILY"/>
    <property type="match status" value="1"/>
</dbReference>
<keyword evidence="4" id="KW-0963">Cytoplasm</keyword>
<evidence type="ECO:0000256" key="5">
    <source>
        <dbReference type="ARBA" id="ARBA00022491"/>
    </source>
</evidence>
<dbReference type="InterPro" id="IPR036388">
    <property type="entry name" value="WH-like_DNA-bd_sf"/>
</dbReference>
<keyword evidence="7" id="KW-0238">DNA-binding</keyword>
<evidence type="ECO:0000256" key="3">
    <source>
        <dbReference type="ARBA" id="ARBA00011738"/>
    </source>
</evidence>
<dbReference type="SUPFAM" id="SSF46785">
    <property type="entry name" value="Winged helix' DNA-binding domain"/>
    <property type="match status" value="1"/>
</dbReference>
<dbReference type="GO" id="GO:0005737">
    <property type="term" value="C:cytoplasm"/>
    <property type="evidence" value="ECO:0007669"/>
    <property type="project" value="UniProtKB-SubCell"/>
</dbReference>
<dbReference type="InterPro" id="IPR022689">
    <property type="entry name" value="Iron_dep_repressor"/>
</dbReference>
<comment type="subunit">
    <text evidence="3">Homodimer.</text>
</comment>
<evidence type="ECO:0000313" key="13">
    <source>
        <dbReference type="EMBL" id="ANW99058.1"/>
    </source>
</evidence>
<evidence type="ECO:0000313" key="14">
    <source>
        <dbReference type="Proteomes" id="UP000092971"/>
    </source>
</evidence>
<dbReference type="SUPFAM" id="SSF47979">
    <property type="entry name" value="Iron-dependent repressor protein, dimerization domain"/>
    <property type="match status" value="1"/>
</dbReference>
<dbReference type="GO" id="GO:0046914">
    <property type="term" value="F:transition metal ion binding"/>
    <property type="evidence" value="ECO:0007669"/>
    <property type="project" value="InterPro"/>
</dbReference>
<dbReference type="Pfam" id="PF02742">
    <property type="entry name" value="Fe_dep_repr_C"/>
    <property type="match status" value="1"/>
</dbReference>
<comment type="similarity">
    <text evidence="2">Belongs to the DtxR/MntR family.</text>
</comment>
<proteinExistence type="inferred from homology"/>
<accession>A0A1B1YE77</accession>
<dbReference type="Pfam" id="PF01325">
    <property type="entry name" value="Fe_dep_repress"/>
    <property type="match status" value="1"/>
</dbReference>
<dbReference type="RefSeq" id="WP_015359409.1">
    <property type="nucleotide sequence ID" value="NZ_CP014672.1"/>
</dbReference>
<keyword evidence="9" id="KW-0804">Transcription</keyword>
<dbReference type="PANTHER" id="PTHR33238:SF11">
    <property type="entry name" value="TRANSCRIPTIONAL REGULATOR MNTR"/>
    <property type="match status" value="1"/>
</dbReference>
<gene>
    <name evidence="13" type="ORF">CSTERTH_08465</name>
</gene>
<evidence type="ECO:0000256" key="11">
    <source>
        <dbReference type="ARBA" id="ARBA00032593"/>
    </source>
</evidence>
<dbReference type="GO" id="GO:0003700">
    <property type="term" value="F:DNA-binding transcription factor activity"/>
    <property type="evidence" value="ECO:0007669"/>
    <property type="project" value="InterPro"/>
</dbReference>
<dbReference type="Gene3D" id="1.10.60.10">
    <property type="entry name" value="Iron dependent repressor, metal binding and dimerisation domain"/>
    <property type="match status" value="1"/>
</dbReference>
<evidence type="ECO:0000259" key="12">
    <source>
        <dbReference type="PROSITE" id="PS50944"/>
    </source>
</evidence>
<comment type="subcellular location">
    <subcellularLocation>
        <location evidence="1">Cytoplasm</location>
    </subcellularLocation>
</comment>
<dbReference type="GO" id="GO:0046983">
    <property type="term" value="F:protein dimerization activity"/>
    <property type="evidence" value="ECO:0007669"/>
    <property type="project" value="InterPro"/>
</dbReference>
<dbReference type="EMBL" id="CP014672">
    <property type="protein sequence ID" value="ANW99058.1"/>
    <property type="molecule type" value="Genomic_DNA"/>
</dbReference>
<feature type="domain" description="HTH dtxR-type" evidence="12">
    <location>
        <begin position="1"/>
        <end position="65"/>
    </location>
</feature>
<evidence type="ECO:0000256" key="8">
    <source>
        <dbReference type="ARBA" id="ARBA00023159"/>
    </source>
</evidence>
<dbReference type="InterPro" id="IPR022687">
    <property type="entry name" value="HTH_DTXR"/>
</dbReference>
<evidence type="ECO:0000256" key="7">
    <source>
        <dbReference type="ARBA" id="ARBA00023125"/>
    </source>
</evidence>
<dbReference type="InterPro" id="IPR050536">
    <property type="entry name" value="DtxR_MntR_Metal-Reg"/>
</dbReference>
<keyword evidence="8" id="KW-0010">Activator</keyword>
<evidence type="ECO:0000256" key="4">
    <source>
        <dbReference type="ARBA" id="ARBA00022490"/>
    </source>
</evidence>
<dbReference type="PROSITE" id="PS50944">
    <property type="entry name" value="HTH_DTXR"/>
    <property type="match status" value="1"/>
</dbReference>
<reference evidence="13 14" key="1">
    <citation type="submission" date="2016-02" db="EMBL/GenBank/DDBJ databases">
        <title>Comparison of Clostridium stercorarium subspecies using comparative genomics and transcriptomics.</title>
        <authorList>
            <person name="Schellenberg J."/>
            <person name="Thallinger G."/>
            <person name="Levin D.B."/>
            <person name="Zhang X."/>
            <person name="Alvare G."/>
            <person name="Fristensky B."/>
            <person name="Sparling R."/>
        </authorList>
    </citation>
    <scope>NUCLEOTIDE SEQUENCE [LARGE SCALE GENOMIC DNA]</scope>
    <source>
        <strain evidence="13 14">DSM 2910</strain>
    </source>
</reference>
<dbReference type="GO" id="GO:0003677">
    <property type="term" value="F:DNA binding"/>
    <property type="evidence" value="ECO:0007669"/>
    <property type="project" value="UniProtKB-KW"/>
</dbReference>
<evidence type="ECO:0000256" key="1">
    <source>
        <dbReference type="ARBA" id="ARBA00004496"/>
    </source>
</evidence>
<sequence length="135" mass="15218">MSKLTFTMENYLEAIYELSSENTGVRISDISERLGVSKASVNSAMATLAEKGLVINEKYKEVYLTPAGLEKAKQTSLKHQTIQKFLIEVLNVDREIADRDACHIEHVISNESIEAMKKFMASYNVSSKAEENRKK</sequence>
<dbReference type="OrthoDB" id="9794394at2"/>
<dbReference type="Proteomes" id="UP000092971">
    <property type="component" value="Chromosome"/>
</dbReference>
<evidence type="ECO:0000256" key="2">
    <source>
        <dbReference type="ARBA" id="ARBA00007871"/>
    </source>
</evidence>
<keyword evidence="6" id="KW-0805">Transcription regulation</keyword>
<dbReference type="AlphaFoldDB" id="A0A1B1YE77"/>
<protein>
    <recommendedName>
        <fullName evidence="11">Manganese transport regulator</fullName>
    </recommendedName>
</protein>